<accession>A0A964BU04</accession>
<name>A0A964BU04_9CYAN</name>
<reference evidence="1" key="1">
    <citation type="journal article" date="2021" name="Antonie Van Leeuwenhoek">
        <title>Draft genome and description of Waterburya agarophytonicola gen. nov. sp. nov. (Pleurocapsales, Cyanobacteria): a seaweed symbiont.</title>
        <authorList>
            <person name="Bonthond G."/>
            <person name="Shalygin S."/>
            <person name="Bayer T."/>
            <person name="Weinberger F."/>
        </authorList>
    </citation>
    <scope>NUCLEOTIDE SEQUENCE</scope>
    <source>
        <strain evidence="1">KI4</strain>
    </source>
</reference>
<dbReference type="AlphaFoldDB" id="A0A964BU04"/>
<sequence length="146" mass="17559">MTNQIKDLHDRDFNLWTEQMAIAIENQDLKTMDWANLLDEIQDMGASQKRALRSYYYRLVEHVLKLRDWQVERERNQAKWRVEILNFRREIQDILEDSPSLKKYLKENHVAWFNKATDGIGKSRLFLVEDLTPIPLDKMLDDDFFG</sequence>
<evidence type="ECO:0000313" key="2">
    <source>
        <dbReference type="Proteomes" id="UP000729733"/>
    </source>
</evidence>
<dbReference type="RefSeq" id="WP_229641588.1">
    <property type="nucleotide sequence ID" value="NZ_JADWDC010000044.1"/>
</dbReference>
<evidence type="ECO:0000313" key="1">
    <source>
        <dbReference type="EMBL" id="MCC0178493.1"/>
    </source>
</evidence>
<dbReference type="PANTHER" id="PTHR34235:SF3">
    <property type="entry name" value="SLR1203 PROTEIN"/>
    <property type="match status" value="1"/>
</dbReference>
<proteinExistence type="predicted"/>
<comment type="caution">
    <text evidence="1">The sequence shown here is derived from an EMBL/GenBank/DDBJ whole genome shotgun (WGS) entry which is preliminary data.</text>
</comment>
<dbReference type="Pfam" id="PF01724">
    <property type="entry name" value="DUF29"/>
    <property type="match status" value="1"/>
</dbReference>
<dbReference type="InterPro" id="IPR002636">
    <property type="entry name" value="DUF29"/>
</dbReference>
<keyword evidence="2" id="KW-1185">Reference proteome</keyword>
<gene>
    <name evidence="1" type="ORF">I4641_16065</name>
</gene>
<dbReference type="Proteomes" id="UP000729733">
    <property type="component" value="Unassembled WGS sequence"/>
</dbReference>
<dbReference type="EMBL" id="JADWDC010000044">
    <property type="protein sequence ID" value="MCC0178493.1"/>
    <property type="molecule type" value="Genomic_DNA"/>
</dbReference>
<protein>
    <submittedName>
        <fullName evidence="1">DUF29 domain-containing protein</fullName>
    </submittedName>
</protein>
<dbReference type="PANTHER" id="PTHR34235">
    <property type="entry name" value="SLR1203 PROTEIN-RELATED"/>
    <property type="match status" value="1"/>
</dbReference>
<organism evidence="1 2">
    <name type="scientific">Waterburya agarophytonicola KI4</name>
    <dbReference type="NCBI Taxonomy" id="2874699"/>
    <lineage>
        <taxon>Bacteria</taxon>
        <taxon>Bacillati</taxon>
        <taxon>Cyanobacteriota</taxon>
        <taxon>Cyanophyceae</taxon>
        <taxon>Pleurocapsales</taxon>
        <taxon>Hyellaceae</taxon>
        <taxon>Waterburya</taxon>
        <taxon>Waterburya agarophytonicola</taxon>
    </lineage>
</organism>
<dbReference type="Gene3D" id="1.20.1220.20">
    <property type="entry name" value="Uncharcterised protein PF01724"/>
    <property type="match status" value="1"/>
</dbReference>